<evidence type="ECO:0000313" key="2">
    <source>
        <dbReference type="EMBL" id="KIO43987.1"/>
    </source>
</evidence>
<organism evidence="2 5">
    <name type="scientific">Sanguibacteroides justesenii</name>
    <dbReference type="NCBI Taxonomy" id="1547597"/>
    <lineage>
        <taxon>Bacteria</taxon>
        <taxon>Pseudomonadati</taxon>
        <taxon>Bacteroidota</taxon>
        <taxon>Bacteroidia</taxon>
        <taxon>Bacteroidales</taxon>
        <taxon>Porphyromonadaceae</taxon>
        <taxon>Sanguibacteroides</taxon>
    </lineage>
</organism>
<evidence type="ECO:0000313" key="4">
    <source>
        <dbReference type="Proteomes" id="UP000031937"/>
    </source>
</evidence>
<name>A0A0C3ND13_9PORP</name>
<dbReference type="AlphaFoldDB" id="A0A0C3ND13"/>
<gene>
    <name evidence="2" type="ORF">BA92_11390</name>
    <name evidence="3" type="ORF">IE90_01865</name>
</gene>
<sequence>MKLRLISTFIRHKIKALRKRWLSRVFVSFWLIGIFCIPFLFQEAGHDRMGLSVSILFSDALCGLFLYFIVWDYFRVRGKVNVSNSFRTYPINDADPFGEGLSVILLQVEKRAKVIGRME</sequence>
<proteinExistence type="predicted"/>
<keyword evidence="1" id="KW-1133">Transmembrane helix</keyword>
<evidence type="ECO:0000313" key="5">
    <source>
        <dbReference type="Proteomes" id="UP000031980"/>
    </source>
</evidence>
<dbReference type="EMBL" id="JPIU01000040">
    <property type="protein sequence ID" value="KIO43987.1"/>
    <property type="molecule type" value="Genomic_DNA"/>
</dbReference>
<keyword evidence="1" id="KW-0472">Membrane</keyword>
<keyword evidence="1" id="KW-0812">Transmembrane</keyword>
<feature type="transmembrane region" description="Helical" evidence="1">
    <location>
        <begin position="21"/>
        <end position="41"/>
    </location>
</feature>
<reference evidence="3 4" key="2">
    <citation type="submission" date="2014-07" db="EMBL/GenBank/DDBJ databases">
        <title>Porphyromonadaceae bacterium OUH 334697 = ATCC BAA-2682 = DSM 28341 draft genome.</title>
        <authorList>
            <person name="Sydenham T.V."/>
            <person name="Hasman H."/>
            <person name="Justesen U.S."/>
        </authorList>
    </citation>
    <scope>NUCLEOTIDE SEQUENCE [LARGE SCALE GENOMIC DNA]</scope>
    <source>
        <strain evidence="3 4">OUH 334697</strain>
    </source>
</reference>
<dbReference type="RefSeq" id="WP_041502169.1">
    <property type="nucleotide sequence ID" value="NZ_JPIT01000007.1"/>
</dbReference>
<protein>
    <submittedName>
        <fullName evidence="2">Uncharacterized protein</fullName>
    </submittedName>
</protein>
<evidence type="ECO:0000256" key="1">
    <source>
        <dbReference type="SAM" id="Phobius"/>
    </source>
</evidence>
<keyword evidence="5" id="KW-1185">Reference proteome</keyword>
<dbReference type="Proteomes" id="UP000031980">
    <property type="component" value="Unassembled WGS sequence"/>
</dbReference>
<comment type="caution">
    <text evidence="2">The sequence shown here is derived from an EMBL/GenBank/DDBJ whole genome shotgun (WGS) entry which is preliminary data.</text>
</comment>
<dbReference type="EMBL" id="JPIT01000007">
    <property type="protein sequence ID" value="KIO47352.1"/>
    <property type="molecule type" value="Genomic_DNA"/>
</dbReference>
<feature type="transmembrane region" description="Helical" evidence="1">
    <location>
        <begin position="53"/>
        <end position="74"/>
    </location>
</feature>
<evidence type="ECO:0000313" key="3">
    <source>
        <dbReference type="EMBL" id="KIO47352.1"/>
    </source>
</evidence>
<dbReference type="Proteomes" id="UP000031937">
    <property type="component" value="Unassembled WGS sequence"/>
</dbReference>
<accession>A0A0C3ND13</accession>
<reference evidence="2 5" key="1">
    <citation type="submission" date="2014-07" db="EMBL/GenBank/DDBJ databases">
        <title>Porphyromonadaceae bacterium OUH 308042 = ATCC BAA-2681 = DSM 28342 draft genome.</title>
        <authorList>
            <person name="Sydenham T.V."/>
            <person name="Hasman H."/>
            <person name="Justensen U.S."/>
        </authorList>
    </citation>
    <scope>NUCLEOTIDE SEQUENCE [LARGE SCALE GENOMIC DNA]</scope>
    <source>
        <strain evidence="2 5">OUH 308042</strain>
    </source>
</reference>